<dbReference type="SUPFAM" id="SSF46689">
    <property type="entry name" value="Homeodomain-like"/>
    <property type="match status" value="1"/>
</dbReference>
<keyword evidence="4" id="KW-1185">Reference proteome</keyword>
<dbReference type="Proteomes" id="UP001595851">
    <property type="component" value="Unassembled WGS sequence"/>
</dbReference>
<evidence type="ECO:0000259" key="2">
    <source>
        <dbReference type="PROSITE" id="PS51071"/>
    </source>
</evidence>
<name>A0ABV8G867_9ACTN</name>
<dbReference type="Pfam" id="PF01418">
    <property type="entry name" value="HTH_6"/>
    <property type="match status" value="1"/>
</dbReference>
<dbReference type="InterPro" id="IPR009057">
    <property type="entry name" value="Homeodomain-like_sf"/>
</dbReference>
<reference evidence="4" key="1">
    <citation type="journal article" date="2019" name="Int. J. Syst. Evol. Microbiol.">
        <title>The Global Catalogue of Microorganisms (GCM) 10K type strain sequencing project: providing services to taxonomists for standard genome sequencing and annotation.</title>
        <authorList>
            <consortium name="The Broad Institute Genomics Platform"/>
            <consortium name="The Broad Institute Genome Sequencing Center for Infectious Disease"/>
            <person name="Wu L."/>
            <person name="Ma J."/>
        </authorList>
    </citation>
    <scope>NUCLEOTIDE SEQUENCE [LARGE SCALE GENOMIC DNA]</scope>
    <source>
        <strain evidence="4">TBRC 1276</strain>
    </source>
</reference>
<dbReference type="RefSeq" id="WP_379529321.1">
    <property type="nucleotide sequence ID" value="NZ_JBHSBI010000008.1"/>
</dbReference>
<evidence type="ECO:0000313" key="4">
    <source>
        <dbReference type="Proteomes" id="UP001595851"/>
    </source>
</evidence>
<organism evidence="3 4">
    <name type="scientific">Nonomuraea purpurea</name>
    <dbReference type="NCBI Taxonomy" id="1849276"/>
    <lineage>
        <taxon>Bacteria</taxon>
        <taxon>Bacillati</taxon>
        <taxon>Actinomycetota</taxon>
        <taxon>Actinomycetes</taxon>
        <taxon>Streptosporangiales</taxon>
        <taxon>Streptosporangiaceae</taxon>
        <taxon>Nonomuraea</taxon>
    </lineage>
</organism>
<comment type="caution">
    <text evidence="3">The sequence shown here is derived from an EMBL/GenBank/DDBJ whole genome shotgun (WGS) entry which is preliminary data.</text>
</comment>
<dbReference type="Gene3D" id="1.10.10.10">
    <property type="entry name" value="Winged helix-like DNA-binding domain superfamily/Winged helix DNA-binding domain"/>
    <property type="match status" value="1"/>
</dbReference>
<evidence type="ECO:0000313" key="3">
    <source>
        <dbReference type="EMBL" id="MFC4009009.1"/>
    </source>
</evidence>
<protein>
    <recommendedName>
        <fullName evidence="2">HTH rpiR-type domain-containing protein</fullName>
    </recommendedName>
</protein>
<proteinExistence type="predicted"/>
<accession>A0ABV8G867</accession>
<feature type="domain" description="HTH rpiR-type" evidence="2">
    <location>
        <begin position="1"/>
        <end position="58"/>
    </location>
</feature>
<evidence type="ECO:0000256" key="1">
    <source>
        <dbReference type="SAM" id="MobiDB-lite"/>
    </source>
</evidence>
<feature type="region of interest" description="Disordered" evidence="1">
    <location>
        <begin position="58"/>
        <end position="80"/>
    </location>
</feature>
<gene>
    <name evidence="3" type="ORF">ACFOY2_17390</name>
</gene>
<dbReference type="PROSITE" id="PS51071">
    <property type="entry name" value="HTH_RPIR"/>
    <property type="match status" value="1"/>
</dbReference>
<dbReference type="InterPro" id="IPR036388">
    <property type="entry name" value="WH-like_DNA-bd_sf"/>
</dbReference>
<dbReference type="InterPro" id="IPR000281">
    <property type="entry name" value="HTH_RpiR"/>
</dbReference>
<dbReference type="EMBL" id="JBHSBI010000008">
    <property type="protein sequence ID" value="MFC4009009.1"/>
    <property type="molecule type" value="Genomic_DNA"/>
</dbReference>
<sequence>MGPAGESRTTDRQPGEAPGIIARIRTMRSSFVVRFCQRLGLRGYQALKLAIASEVGAGNSSAAPRIQAEDSPPGVLPGPR</sequence>